<dbReference type="Pfam" id="PF02567">
    <property type="entry name" value="PhzC-PhzF"/>
    <property type="match status" value="1"/>
</dbReference>
<dbReference type="PANTHER" id="PTHR13774:SF17">
    <property type="entry name" value="PHENAZINE BIOSYNTHESIS-LIKE DOMAIN-CONTAINING PROTEIN"/>
    <property type="match status" value="1"/>
</dbReference>
<keyword evidence="2" id="KW-0413">Isomerase</keyword>
<evidence type="ECO:0000313" key="4">
    <source>
        <dbReference type="Proteomes" id="UP001430306"/>
    </source>
</evidence>
<dbReference type="RefSeq" id="WP_230273749.1">
    <property type="nucleotide sequence ID" value="NZ_JAJKFW010000022.1"/>
</dbReference>
<evidence type="ECO:0000313" key="3">
    <source>
        <dbReference type="EMBL" id="MCC9642800.1"/>
    </source>
</evidence>
<dbReference type="NCBIfam" id="TIGR00654">
    <property type="entry name" value="PhzF_family"/>
    <property type="match status" value="1"/>
</dbReference>
<evidence type="ECO:0000256" key="2">
    <source>
        <dbReference type="ARBA" id="ARBA00023235"/>
    </source>
</evidence>
<protein>
    <submittedName>
        <fullName evidence="3">PhzF family phenazine biosynthesis protein</fullName>
    </submittedName>
</protein>
<dbReference type="Proteomes" id="UP001430306">
    <property type="component" value="Unassembled WGS sequence"/>
</dbReference>
<accession>A0ABS8NGW8</accession>
<reference evidence="3" key="1">
    <citation type="submission" date="2021-11" db="EMBL/GenBank/DDBJ databases">
        <title>Genome sequence.</title>
        <authorList>
            <person name="Sun Q."/>
        </authorList>
    </citation>
    <scope>NUCLEOTIDE SEQUENCE</scope>
    <source>
        <strain evidence="3">JC740</strain>
    </source>
</reference>
<dbReference type="InterPro" id="IPR003719">
    <property type="entry name" value="Phenazine_PhzF-like"/>
</dbReference>
<dbReference type="Gene3D" id="3.10.310.10">
    <property type="entry name" value="Diaminopimelate Epimerase, Chain A, domain 1"/>
    <property type="match status" value="2"/>
</dbReference>
<evidence type="ECO:0000256" key="1">
    <source>
        <dbReference type="ARBA" id="ARBA00008270"/>
    </source>
</evidence>
<dbReference type="PANTHER" id="PTHR13774">
    <property type="entry name" value="PHENAZINE BIOSYNTHESIS PROTEIN"/>
    <property type="match status" value="1"/>
</dbReference>
<name>A0ABS8NGW8_9BACT</name>
<keyword evidence="4" id="KW-1185">Reference proteome</keyword>
<dbReference type="SUPFAM" id="SSF54506">
    <property type="entry name" value="Diaminopimelate epimerase-like"/>
    <property type="match status" value="1"/>
</dbReference>
<comment type="caution">
    <text evidence="3">The sequence shown here is derived from an EMBL/GenBank/DDBJ whole genome shotgun (WGS) entry which is preliminary data.</text>
</comment>
<gene>
    <name evidence="3" type="ORF">LOC71_10985</name>
</gene>
<comment type="similarity">
    <text evidence="1">Belongs to the PhzF family.</text>
</comment>
<dbReference type="PIRSF" id="PIRSF016184">
    <property type="entry name" value="PhzC_PhzF"/>
    <property type="match status" value="1"/>
</dbReference>
<organism evidence="3 4">
    <name type="scientific">Rhodopirellula halodulae</name>
    <dbReference type="NCBI Taxonomy" id="2894198"/>
    <lineage>
        <taxon>Bacteria</taxon>
        <taxon>Pseudomonadati</taxon>
        <taxon>Planctomycetota</taxon>
        <taxon>Planctomycetia</taxon>
        <taxon>Pirellulales</taxon>
        <taxon>Pirellulaceae</taxon>
        <taxon>Rhodopirellula</taxon>
    </lineage>
</organism>
<proteinExistence type="inferred from homology"/>
<sequence>MKPNLWQVDAFASRPFEGNPAAICVLEDFPCDDWMQSLAGEINLSETAYVVPGETASRFQLRWFTPNTEVDLCGHATLAAAHVLNEQGHWNLTEPLVFETRSGDLTCLGGEHGITLNFPASSLRKLDEDKQELREQLAAAFPGHADKVRGAAIHETEFDLMLVFDQASSVHEPEPNLDLLQTIPTRGVMVTAPGESSKSDFVSRFFAPQCGIAEDPVTGSAHCALAPYWSQRLQKDELIGYQASQRGGYVRCEVQSDRVLLTGSAVTILESRVRIPIQTELS</sequence>
<dbReference type="EMBL" id="JAJKFW010000022">
    <property type="protein sequence ID" value="MCC9642800.1"/>
    <property type="molecule type" value="Genomic_DNA"/>
</dbReference>